<evidence type="ECO:0000259" key="1">
    <source>
        <dbReference type="SMART" id="SM00605"/>
    </source>
</evidence>
<dbReference type="WBParaSite" id="Csp11.Scaffold574.g4373.t1">
    <property type="protein sequence ID" value="Csp11.Scaffold574.g4373.t1"/>
    <property type="gene ID" value="Csp11.Scaffold574.g4373"/>
</dbReference>
<feature type="domain" description="PAN-3" evidence="1">
    <location>
        <begin position="1"/>
        <end position="106"/>
    </location>
</feature>
<evidence type="ECO:0000313" key="2">
    <source>
        <dbReference type="Proteomes" id="UP000095282"/>
    </source>
</evidence>
<accession>A0A1I7TBP4</accession>
<reference evidence="3" key="1">
    <citation type="submission" date="2016-11" db="UniProtKB">
        <authorList>
            <consortium name="WormBaseParasite"/>
        </authorList>
    </citation>
    <scope>IDENTIFICATION</scope>
</reference>
<keyword evidence="2" id="KW-1185">Reference proteome</keyword>
<protein>
    <submittedName>
        <fullName evidence="3">CW domain-containing protein</fullName>
    </submittedName>
</protein>
<dbReference type="Gene3D" id="3.10.100.10">
    <property type="entry name" value="Mannose-Binding Protein A, subunit A"/>
    <property type="match status" value="1"/>
</dbReference>
<dbReference type="Proteomes" id="UP000095282">
    <property type="component" value="Unplaced"/>
</dbReference>
<dbReference type="InterPro" id="IPR016186">
    <property type="entry name" value="C-type_lectin-like/link_sf"/>
</dbReference>
<name>A0A1I7TBP4_9PELO</name>
<proteinExistence type="predicted"/>
<dbReference type="STRING" id="1561998.A0A1I7TBP4"/>
<dbReference type="InterPro" id="IPR006583">
    <property type="entry name" value="PAN-3_domain"/>
</dbReference>
<dbReference type="InterPro" id="IPR016187">
    <property type="entry name" value="CTDL_fold"/>
</dbReference>
<evidence type="ECO:0000313" key="3">
    <source>
        <dbReference type="WBParaSite" id="Csp11.Scaffold574.g4373.t1"/>
    </source>
</evidence>
<organism evidence="2 3">
    <name type="scientific">Caenorhabditis tropicalis</name>
    <dbReference type="NCBI Taxonomy" id="1561998"/>
    <lineage>
        <taxon>Eukaryota</taxon>
        <taxon>Metazoa</taxon>
        <taxon>Ecdysozoa</taxon>
        <taxon>Nematoda</taxon>
        <taxon>Chromadorea</taxon>
        <taxon>Rhabditida</taxon>
        <taxon>Rhabditina</taxon>
        <taxon>Rhabditomorpha</taxon>
        <taxon>Rhabditoidea</taxon>
        <taxon>Rhabditidae</taxon>
        <taxon>Peloderinae</taxon>
        <taxon>Caenorhabditis</taxon>
    </lineage>
</organism>
<dbReference type="SMART" id="SM00605">
    <property type="entry name" value="CW"/>
    <property type="match status" value="1"/>
</dbReference>
<dbReference type="eggNOG" id="KOG4297">
    <property type="taxonomic scope" value="Eukaryota"/>
</dbReference>
<dbReference type="PANTHER" id="PTHR47629">
    <property type="entry name" value="C-TYPE LECTIN-RELATED"/>
    <property type="match status" value="1"/>
</dbReference>
<dbReference type="AlphaFoldDB" id="A0A1I7TBP4"/>
<dbReference type="SUPFAM" id="SSF56436">
    <property type="entry name" value="C-type lectin-like"/>
    <property type="match status" value="1"/>
</dbReference>
<sequence>MKLIEFYGKVTDDSSVGNVTEGCVRVCYFMDSCILISFGDVCRIHSYLDNPNTLSVVRTWSGSTVYFKVNLPKDSCPANSSSLNMTFTSATTDSYTWISTSDGWSFPGCPDDWNRFDRSNGISVCMKSIAFPTPQTREYAISTCNEINSVLVGVDSVAEVQWMRSRFLLCNLLSESYSDELIHRYDTDTGKYLFWIDGQHNCTGAERCDNYAWTDGFTTGNSAITEKTAFISYTREYSSNFV</sequence>